<organism evidence="3 4">
    <name type="scientific">Marinospirillum insulare</name>
    <dbReference type="NCBI Taxonomy" id="217169"/>
    <lineage>
        <taxon>Bacteria</taxon>
        <taxon>Pseudomonadati</taxon>
        <taxon>Pseudomonadota</taxon>
        <taxon>Gammaproteobacteria</taxon>
        <taxon>Oceanospirillales</taxon>
        <taxon>Oceanospirillaceae</taxon>
        <taxon>Marinospirillum</taxon>
    </lineage>
</organism>
<feature type="domain" description="YhdP central" evidence="2">
    <location>
        <begin position="20"/>
        <end position="1283"/>
    </location>
</feature>
<dbReference type="PANTHER" id="PTHR38690:SF1">
    <property type="entry name" value="PROTEASE"/>
    <property type="match status" value="1"/>
</dbReference>
<dbReference type="Proteomes" id="UP001156682">
    <property type="component" value="Unassembled WGS sequence"/>
</dbReference>
<keyword evidence="1" id="KW-0812">Transmembrane</keyword>
<keyword evidence="1" id="KW-1133">Transmembrane helix</keyword>
<dbReference type="InterPro" id="IPR025263">
    <property type="entry name" value="YhdP_central"/>
</dbReference>
<gene>
    <name evidence="3" type="ORF">GCM10007878_21730</name>
</gene>
<proteinExistence type="predicted"/>
<evidence type="ECO:0000313" key="4">
    <source>
        <dbReference type="Proteomes" id="UP001156682"/>
    </source>
</evidence>
<dbReference type="PANTHER" id="PTHR38690">
    <property type="entry name" value="PROTEASE-RELATED"/>
    <property type="match status" value="1"/>
</dbReference>
<name>A0ABQ5ZX28_9GAMM</name>
<comment type="caution">
    <text evidence="3">The sequence shown here is derived from an EMBL/GenBank/DDBJ whole genome shotgun (WGS) entry which is preliminary data.</text>
</comment>
<evidence type="ECO:0000259" key="2">
    <source>
        <dbReference type="Pfam" id="PF13116"/>
    </source>
</evidence>
<dbReference type="Pfam" id="PF13116">
    <property type="entry name" value="YhdP"/>
    <property type="match status" value="1"/>
</dbReference>
<keyword evidence="4" id="KW-1185">Reference proteome</keyword>
<keyword evidence="1" id="KW-0472">Membrane</keyword>
<dbReference type="RefSeq" id="WP_027851821.1">
    <property type="nucleotide sequence ID" value="NZ_BSOR01000038.1"/>
</dbReference>
<accession>A0ABQ5ZX28</accession>
<dbReference type="InterPro" id="IPR011836">
    <property type="entry name" value="YhdP"/>
</dbReference>
<feature type="transmembrane region" description="Helical" evidence="1">
    <location>
        <begin position="20"/>
        <end position="41"/>
    </location>
</feature>
<dbReference type="EMBL" id="BSOR01000038">
    <property type="protein sequence ID" value="GLR64735.1"/>
    <property type="molecule type" value="Genomic_DNA"/>
</dbReference>
<evidence type="ECO:0000313" key="3">
    <source>
        <dbReference type="EMBL" id="GLR64735.1"/>
    </source>
</evidence>
<protein>
    <submittedName>
        <fullName evidence="3">TIGR02099 family protein</fullName>
    </submittedName>
</protein>
<evidence type="ECO:0000256" key="1">
    <source>
        <dbReference type="SAM" id="Phobius"/>
    </source>
</evidence>
<reference evidence="4" key="1">
    <citation type="journal article" date="2019" name="Int. J. Syst. Evol. Microbiol.">
        <title>The Global Catalogue of Microorganisms (GCM) 10K type strain sequencing project: providing services to taxonomists for standard genome sequencing and annotation.</title>
        <authorList>
            <consortium name="The Broad Institute Genomics Platform"/>
            <consortium name="The Broad Institute Genome Sequencing Center for Infectious Disease"/>
            <person name="Wu L."/>
            <person name="Ma J."/>
        </authorList>
    </citation>
    <scope>NUCLEOTIDE SEQUENCE [LARGE SCALE GENOMIC DNA]</scope>
    <source>
        <strain evidence="4">NBRC 100033</strain>
    </source>
</reference>
<dbReference type="NCBIfam" id="TIGR02099">
    <property type="entry name" value="YhdP family protein"/>
    <property type="match status" value="1"/>
</dbReference>
<sequence>MAAKTQKKYSWQAYLLQLPLWSALILLVMVSLLVVLIRFLVPKIDTLRPEIETWLTTQLPFDVEISRLSGSLFKIDPAVGIEKLTLSSNGQVFLIIEDVYFELDTLASLVAAAPRMKDARLSGLELWLEETTQGWQLNGWQKDQSIKKNAEKKDVKEGLKQVVNYVEQFLVQGELGFSDLKFHFTPLEDESLFFSAESMEYRRWSGGRQLFFEIKPSTVTTQPAELVVTLEGEGFDPNNSSLSAWFNFPLVDLNDFQALWPSYLQEETQNLQGHFSLEGWLSLTKGLAKAELQARNIELIRDELWKIQFSEADLSMQGKLDDWSADWKVSNLNASDYTFDQLAGRVGYSQQQAYLQVEELKLDPLAVHLTQDTHLPESVRELVGDLAPGGSLTNLLITREAKGELELQANLQDVQVNAWRGAPLGSGLNGWLQANAQGGQVVFANHSLELGFPQLYSPVWNFSHAKGAVRWELEGDDLWVIGEDLAVVLPFEKPGSKNVYVSGDFAYFYGPSDQRFYLGLGLLPTDALAHHQLVPDKLVEPVLHDWLANALLAGEVHQAGFIYAGSIQDRASFQLVTDFSETDFKFQPDWPKLTQAKGQVQVLDGWVKGEVVTAGFGQSQLTNASFSSFLNQQNDVELQVTSKIEAPLEFFPWLVKNSPLQKEVPIPLHEWVYSGQIKGAVDLSIPLSETGLEPKVALVSQISDAQLRLSQVDLAVTEINGPLNFTLAKGLESSGLVGKVMSQPVKAAFNTQPESQLVFSARLAAKDLKKRFNLPEALDFTGVTQLQGELPLAPFGVLEVTSSLEGLAYATPLPWNKDPEEKRDFSMQLDFSADELPLKLNLADQLSFLMHLDQPARGICLELADEQVAEAALPEKEGLHLGIVAEEVNAKPLVDWLKQFDSNSSTELTKSSPSSEFQWLNQIDLKVNQLNWDSFELGQLGFSLNNSLQGIKLGITNALVTGEIDWPEEGKPLGIRLDHLYLPAKAKEEQEDKEASLSKRAEWTAKVDPLADFNPKLLPNSLITIKDFRQGKKRFGELTAQTQPLKEGVRFDPLQIKLEETSLTAQLDWQLVNSQASTFIQGDITGKNIEPALIAVTGEGKVPIISGKHQFNFTTGWQGSPLAFDLQKVSAGIELELKDGYFPETDLALSGISQLFGLLNMDTLLRRLRLDFSDLKNKGVSYDSIKGGYQLDKGYLATLEPTRVVSSATRMSLEGEVDLIEETLEQELVVVLPVAQSLPLAAVVVGAPQVGAAIWVVQKVFSNLFDTFSEARYKISGPLNKPKTELKRIF</sequence>